<reference evidence="3 4" key="1">
    <citation type="submission" date="2022-10" db="EMBL/GenBank/DDBJ databases">
        <title>Draft genome sequence of Streptomyces sp. YSPA8.</title>
        <authorList>
            <person name="Moriuchi R."/>
            <person name="Dohra H."/>
            <person name="Yamamura H."/>
            <person name="Kodani S."/>
        </authorList>
    </citation>
    <scope>NUCLEOTIDE SEQUENCE [LARGE SCALE GENOMIC DNA]</scope>
    <source>
        <strain evidence="3 4">YSPA8</strain>
    </source>
</reference>
<evidence type="ECO:0000313" key="4">
    <source>
        <dbReference type="Proteomes" id="UP001291653"/>
    </source>
</evidence>
<feature type="compositionally biased region" description="Gly residues" evidence="1">
    <location>
        <begin position="1"/>
        <end position="29"/>
    </location>
</feature>
<dbReference type="Proteomes" id="UP001291653">
    <property type="component" value="Unassembled WGS sequence"/>
</dbReference>
<keyword evidence="4" id="KW-1185">Reference proteome</keyword>
<keyword evidence="3" id="KW-0489">Methyltransferase</keyword>
<organism evidence="3 4">
    <name type="scientific">Streptomyces yaizuensis</name>
    <dbReference type="NCBI Taxonomy" id="2989713"/>
    <lineage>
        <taxon>Bacteria</taxon>
        <taxon>Bacillati</taxon>
        <taxon>Actinomycetota</taxon>
        <taxon>Actinomycetes</taxon>
        <taxon>Kitasatosporales</taxon>
        <taxon>Streptomycetaceae</taxon>
        <taxon>Streptomyces</taxon>
    </lineage>
</organism>
<gene>
    <name evidence="3" type="ORF">SYYSPA8_16105</name>
</gene>
<protein>
    <submittedName>
        <fullName evidence="3">Class I SAM-dependent methyltransferase</fullName>
    </submittedName>
</protein>
<dbReference type="GO" id="GO:0008168">
    <property type="term" value="F:methyltransferase activity"/>
    <property type="evidence" value="ECO:0007669"/>
    <property type="project" value="UniProtKB-KW"/>
</dbReference>
<dbReference type="SUPFAM" id="SSF53335">
    <property type="entry name" value="S-adenosyl-L-methionine-dependent methyltransferases"/>
    <property type="match status" value="1"/>
</dbReference>
<dbReference type="Pfam" id="PF13649">
    <property type="entry name" value="Methyltransf_25"/>
    <property type="match status" value="1"/>
</dbReference>
<evidence type="ECO:0000313" key="3">
    <source>
        <dbReference type="EMBL" id="GLF95840.1"/>
    </source>
</evidence>
<evidence type="ECO:0000259" key="2">
    <source>
        <dbReference type="Pfam" id="PF13649"/>
    </source>
</evidence>
<feature type="domain" description="Methyltransferase" evidence="2">
    <location>
        <begin position="93"/>
        <end position="188"/>
    </location>
</feature>
<dbReference type="InterPro" id="IPR050508">
    <property type="entry name" value="Methyltransf_Superfamily"/>
</dbReference>
<dbReference type="GO" id="GO:0032259">
    <property type="term" value="P:methylation"/>
    <property type="evidence" value="ECO:0007669"/>
    <property type="project" value="UniProtKB-KW"/>
</dbReference>
<sequence length="295" mass="30985">MSGGTGQSGRGGHGGQGGRGGTGGTGGGTDPEVAGAAPETHNPAPDTDDPAWYADDGLWVDFAPAMFSGARADSVAELVATARLLDLPAGSRVLDLCCGPGLFVVPLARRGHKVTGVDLSAAMLERAGAALARAGAEADLVRADMLDYADPGAFDVILNLYTSFGYFADAADNLRVLRNAHRSLAPGGRLLVDVMGKEVLAGWIGRPQAVDLPDGSYVVQRDTVLDSWRRLRTDWTLVRGDTARTASIHSFLYSAAELHDLFVAAGFTDVECFGDFDGGPYDQHSRRLIVQGRVE</sequence>
<name>A0ABQ5P041_9ACTN</name>
<feature type="region of interest" description="Disordered" evidence="1">
    <location>
        <begin position="1"/>
        <end position="50"/>
    </location>
</feature>
<dbReference type="PANTHER" id="PTHR42912">
    <property type="entry name" value="METHYLTRANSFERASE"/>
    <property type="match status" value="1"/>
</dbReference>
<dbReference type="EMBL" id="BSBI01000006">
    <property type="protein sequence ID" value="GLF95840.1"/>
    <property type="molecule type" value="Genomic_DNA"/>
</dbReference>
<dbReference type="Gene3D" id="2.20.25.110">
    <property type="entry name" value="S-adenosyl-L-methionine-dependent methyltransferases"/>
    <property type="match status" value="1"/>
</dbReference>
<proteinExistence type="predicted"/>
<dbReference type="InterPro" id="IPR041698">
    <property type="entry name" value="Methyltransf_25"/>
</dbReference>
<evidence type="ECO:0000256" key="1">
    <source>
        <dbReference type="SAM" id="MobiDB-lite"/>
    </source>
</evidence>
<dbReference type="CDD" id="cd02440">
    <property type="entry name" value="AdoMet_MTases"/>
    <property type="match status" value="1"/>
</dbReference>
<dbReference type="InterPro" id="IPR029063">
    <property type="entry name" value="SAM-dependent_MTases_sf"/>
</dbReference>
<comment type="caution">
    <text evidence="3">The sequence shown here is derived from an EMBL/GenBank/DDBJ whole genome shotgun (WGS) entry which is preliminary data.</text>
</comment>
<accession>A0ABQ5P041</accession>
<dbReference type="Gene3D" id="3.40.50.150">
    <property type="entry name" value="Vaccinia Virus protein VP39"/>
    <property type="match status" value="1"/>
</dbReference>
<keyword evidence="3" id="KW-0808">Transferase</keyword>